<accession>A0A5Q2MZB2</accession>
<dbReference type="Proteomes" id="UP000366051">
    <property type="component" value="Chromosome"/>
</dbReference>
<dbReference type="EMBL" id="CP045875">
    <property type="protein sequence ID" value="QGG48017.1"/>
    <property type="molecule type" value="Genomic_DNA"/>
</dbReference>
<evidence type="ECO:0000313" key="1">
    <source>
        <dbReference type="EMBL" id="QGG48017.1"/>
    </source>
</evidence>
<gene>
    <name evidence="1" type="ORF">FTV88_1919</name>
</gene>
<protein>
    <submittedName>
        <fullName evidence="1">Uncharacterized protein</fullName>
    </submittedName>
</protein>
<evidence type="ECO:0000313" key="2">
    <source>
        <dbReference type="Proteomes" id="UP000366051"/>
    </source>
</evidence>
<reference evidence="2" key="1">
    <citation type="submission" date="2019-11" db="EMBL/GenBank/DDBJ databases">
        <title>Genome sequence of Heliorestis convoluta strain HH, an alkaliphilic and minimalistic phototrophic bacterium from a soda lake in Egypt.</title>
        <authorList>
            <person name="Dewey E.D."/>
            <person name="Stokes L.M."/>
            <person name="Burchell B.M."/>
            <person name="Shaffer K.N."/>
            <person name="Huntington A.M."/>
            <person name="Baker J.M."/>
            <person name="Nadendla S."/>
            <person name="Giglio M.G."/>
            <person name="Touchman J.W."/>
            <person name="Blankenship R.E."/>
            <person name="Madigan M.T."/>
            <person name="Sattley W.M."/>
        </authorList>
    </citation>
    <scope>NUCLEOTIDE SEQUENCE [LARGE SCALE GENOMIC DNA]</scope>
    <source>
        <strain evidence="2">HH</strain>
    </source>
</reference>
<organism evidence="1 2">
    <name type="scientific">Heliorestis convoluta</name>
    <dbReference type="NCBI Taxonomy" id="356322"/>
    <lineage>
        <taxon>Bacteria</taxon>
        <taxon>Bacillati</taxon>
        <taxon>Bacillota</taxon>
        <taxon>Clostridia</taxon>
        <taxon>Eubacteriales</taxon>
        <taxon>Heliobacteriaceae</taxon>
        <taxon>Heliorestis</taxon>
    </lineage>
</organism>
<sequence length="41" mass="4704">MFFSILIIVLAVFTFFILQTTGKGGGIDGYWTIRLEQLYVM</sequence>
<name>A0A5Q2MZB2_9FIRM</name>
<dbReference type="KEGG" id="hcv:FTV88_1919"/>
<keyword evidence="2" id="KW-1185">Reference proteome</keyword>
<proteinExistence type="predicted"/>
<dbReference type="AlphaFoldDB" id="A0A5Q2MZB2"/>